<feature type="domain" description="Flagellin C-terminal" evidence="6">
    <location>
        <begin position="244"/>
        <end position="326"/>
    </location>
</feature>
<organism evidence="7 8">
    <name type="scientific">Actinoplanes octamycinicus</name>
    <dbReference type="NCBI Taxonomy" id="135948"/>
    <lineage>
        <taxon>Bacteria</taxon>
        <taxon>Bacillati</taxon>
        <taxon>Actinomycetota</taxon>
        <taxon>Actinomycetes</taxon>
        <taxon>Micromonosporales</taxon>
        <taxon>Micromonosporaceae</taxon>
        <taxon>Actinoplanes</taxon>
    </lineage>
</organism>
<keyword evidence="7" id="KW-0282">Flagellum</keyword>
<evidence type="ECO:0000259" key="6">
    <source>
        <dbReference type="Pfam" id="PF00700"/>
    </source>
</evidence>
<reference evidence="7 8" key="1">
    <citation type="submission" date="2020-08" db="EMBL/GenBank/DDBJ databases">
        <title>Sequencing the genomes of 1000 actinobacteria strains.</title>
        <authorList>
            <person name="Klenk H.-P."/>
        </authorList>
    </citation>
    <scope>NUCLEOTIDE SEQUENCE [LARGE SCALE GENOMIC DNA]</scope>
    <source>
        <strain evidence="7 8">DSM 45809</strain>
    </source>
</reference>
<dbReference type="Pfam" id="PF00669">
    <property type="entry name" value="Flagellin_N"/>
    <property type="match status" value="1"/>
</dbReference>
<evidence type="ECO:0000313" key="8">
    <source>
        <dbReference type="Proteomes" id="UP000546162"/>
    </source>
</evidence>
<keyword evidence="3" id="KW-0964">Secreted</keyword>
<dbReference type="Gene3D" id="1.20.1330.10">
    <property type="entry name" value="f41 fragment of flagellin, N-terminal domain"/>
    <property type="match status" value="1"/>
</dbReference>
<feature type="region of interest" description="Disordered" evidence="4">
    <location>
        <begin position="1"/>
        <end position="50"/>
    </location>
</feature>
<accession>A0A7W7M5C5</accession>
<keyword evidence="8" id="KW-1185">Reference proteome</keyword>
<proteinExistence type="inferred from homology"/>
<dbReference type="GO" id="GO:0005576">
    <property type="term" value="C:extracellular region"/>
    <property type="evidence" value="ECO:0007669"/>
    <property type="project" value="UniProtKB-SubCell"/>
</dbReference>
<comment type="caution">
    <text evidence="7">The sequence shown here is derived from an EMBL/GenBank/DDBJ whole genome shotgun (WGS) entry which is preliminary data.</text>
</comment>
<evidence type="ECO:0000256" key="3">
    <source>
        <dbReference type="RuleBase" id="RU362073"/>
    </source>
</evidence>
<evidence type="ECO:0000256" key="4">
    <source>
        <dbReference type="SAM" id="MobiDB-lite"/>
    </source>
</evidence>
<dbReference type="SUPFAM" id="SSF64518">
    <property type="entry name" value="Phase 1 flagellin"/>
    <property type="match status" value="1"/>
</dbReference>
<dbReference type="GO" id="GO:0009288">
    <property type="term" value="C:bacterial-type flagellum"/>
    <property type="evidence" value="ECO:0007669"/>
    <property type="project" value="UniProtKB-SubCell"/>
</dbReference>
<sequence length="327" mass="35094">MSSSPRVTESSVRTRTMASLQRNLSRTQTAQDQISSGKQLHRPSDSPTGTVTALQLRGEVRANKKYSTNADDAMGRLGTVQDTLQSSTVLVAKVRELTLAATSAGGGSTPEANNARAAEIDQIRGTLMQFANTKYLDRPVFGGSTPDPTAYSGGGYVGEASGETNRMIGPNARVRVDVRGPEVFGNDYLVNDDGKYVDATGQELADQTDPALRVRNPAQLFNVLKDLSDAMKSGDSAAIDTGLRNLDKASDLLNSTLSDVGARYNRVTQMKQSAEDRLMSVSSQLSDIEDVDLPKAIMELQLQQTSYQAALAATAKVIQPSLIDFLR</sequence>
<keyword evidence="2 3" id="KW-0975">Bacterial flagellum</keyword>
<feature type="compositionally biased region" description="Polar residues" evidence="4">
    <location>
        <begin position="1"/>
        <end position="38"/>
    </location>
</feature>
<comment type="function">
    <text evidence="3">Flagellin is the subunit protein which polymerizes to form the filaments of bacterial flagella.</text>
</comment>
<gene>
    <name evidence="7" type="ORF">BJY16_001086</name>
</gene>
<dbReference type="PANTHER" id="PTHR42792:SF1">
    <property type="entry name" value="FLAGELLAR HOOK-ASSOCIATED PROTEIN 3"/>
    <property type="match status" value="1"/>
</dbReference>
<dbReference type="RefSeq" id="WP_185038016.1">
    <property type="nucleotide sequence ID" value="NZ_BAABFG010000005.1"/>
</dbReference>
<dbReference type="GO" id="GO:0005198">
    <property type="term" value="F:structural molecule activity"/>
    <property type="evidence" value="ECO:0007669"/>
    <property type="project" value="UniProtKB-UniRule"/>
</dbReference>
<feature type="domain" description="Flagellin N-terminal" evidence="5">
    <location>
        <begin position="14"/>
        <end position="133"/>
    </location>
</feature>
<evidence type="ECO:0000259" key="5">
    <source>
        <dbReference type="Pfam" id="PF00669"/>
    </source>
</evidence>
<evidence type="ECO:0000313" key="7">
    <source>
        <dbReference type="EMBL" id="MBB4737627.1"/>
    </source>
</evidence>
<keyword evidence="7" id="KW-0966">Cell projection</keyword>
<evidence type="ECO:0000256" key="1">
    <source>
        <dbReference type="ARBA" id="ARBA00005709"/>
    </source>
</evidence>
<dbReference type="InterPro" id="IPR001029">
    <property type="entry name" value="Flagellin_N"/>
</dbReference>
<dbReference type="EMBL" id="JACHNB010000001">
    <property type="protein sequence ID" value="MBB4737627.1"/>
    <property type="molecule type" value="Genomic_DNA"/>
</dbReference>
<protein>
    <recommendedName>
        <fullName evidence="3">Flagellin</fullName>
    </recommendedName>
</protein>
<keyword evidence="7" id="KW-0969">Cilium</keyword>
<dbReference type="InterPro" id="IPR001492">
    <property type="entry name" value="Flagellin"/>
</dbReference>
<dbReference type="AlphaFoldDB" id="A0A7W7M5C5"/>
<comment type="similarity">
    <text evidence="1 3">Belongs to the bacterial flagellin family.</text>
</comment>
<dbReference type="InterPro" id="IPR046358">
    <property type="entry name" value="Flagellin_C"/>
</dbReference>
<name>A0A7W7M5C5_9ACTN</name>
<evidence type="ECO:0000256" key="2">
    <source>
        <dbReference type="ARBA" id="ARBA00023143"/>
    </source>
</evidence>
<dbReference type="Pfam" id="PF00700">
    <property type="entry name" value="Flagellin_C"/>
    <property type="match status" value="1"/>
</dbReference>
<comment type="subcellular location">
    <subcellularLocation>
        <location evidence="3">Secreted</location>
    </subcellularLocation>
    <subcellularLocation>
        <location evidence="3">Bacterial flagellum</location>
    </subcellularLocation>
</comment>
<dbReference type="PANTHER" id="PTHR42792">
    <property type="entry name" value="FLAGELLIN"/>
    <property type="match status" value="1"/>
</dbReference>
<dbReference type="Proteomes" id="UP000546162">
    <property type="component" value="Unassembled WGS sequence"/>
</dbReference>